<reference evidence="2 3" key="1">
    <citation type="submission" date="2020-02" db="EMBL/GenBank/DDBJ databases">
        <authorList>
            <person name="Li X.-J."/>
            <person name="Han X.-M."/>
        </authorList>
    </citation>
    <scope>NUCLEOTIDE SEQUENCE [LARGE SCALE GENOMIC DNA]</scope>
    <source>
        <strain evidence="2 3">CCTCC AB 2017055</strain>
    </source>
</reference>
<dbReference type="AlphaFoldDB" id="A0A6L9SE25"/>
<evidence type="ECO:0000313" key="3">
    <source>
        <dbReference type="Proteomes" id="UP000475214"/>
    </source>
</evidence>
<keyword evidence="3" id="KW-1185">Reference proteome</keyword>
<dbReference type="SUPFAM" id="SSF63829">
    <property type="entry name" value="Calcium-dependent phosphotriesterase"/>
    <property type="match status" value="1"/>
</dbReference>
<protein>
    <submittedName>
        <fullName evidence="2">Uncharacterized protein</fullName>
    </submittedName>
</protein>
<accession>A0A6L9SE25</accession>
<feature type="chain" id="PRO_5027036944" evidence="1">
    <location>
        <begin position="19"/>
        <end position="432"/>
    </location>
</feature>
<gene>
    <name evidence="2" type="ORF">G1H10_21720</name>
</gene>
<feature type="signal peptide" evidence="1">
    <location>
        <begin position="1"/>
        <end position="18"/>
    </location>
</feature>
<dbReference type="EMBL" id="JAAGOA010000017">
    <property type="protein sequence ID" value="NEE02788.1"/>
    <property type="molecule type" value="Genomic_DNA"/>
</dbReference>
<comment type="caution">
    <text evidence="2">The sequence shown here is derived from an EMBL/GenBank/DDBJ whole genome shotgun (WGS) entry which is preliminary data.</text>
</comment>
<dbReference type="RefSeq" id="WP_163741688.1">
    <property type="nucleotide sequence ID" value="NZ_JAAGOA010000017.1"/>
</dbReference>
<evidence type="ECO:0000313" key="2">
    <source>
        <dbReference type="EMBL" id="NEE02788.1"/>
    </source>
</evidence>
<keyword evidence="1" id="KW-0732">Signal</keyword>
<evidence type="ECO:0000256" key="1">
    <source>
        <dbReference type="SAM" id="SignalP"/>
    </source>
</evidence>
<organism evidence="2 3">
    <name type="scientific">Phytoactinopolyspora halotolerans</name>
    <dbReference type="NCBI Taxonomy" id="1981512"/>
    <lineage>
        <taxon>Bacteria</taxon>
        <taxon>Bacillati</taxon>
        <taxon>Actinomycetota</taxon>
        <taxon>Actinomycetes</taxon>
        <taxon>Jiangellales</taxon>
        <taxon>Jiangellaceae</taxon>
        <taxon>Phytoactinopolyspora</taxon>
    </lineage>
</organism>
<proteinExistence type="predicted"/>
<dbReference type="Proteomes" id="UP000475214">
    <property type="component" value="Unassembled WGS sequence"/>
</dbReference>
<dbReference type="PROSITE" id="PS51257">
    <property type="entry name" value="PROKAR_LIPOPROTEIN"/>
    <property type="match status" value="1"/>
</dbReference>
<sequence length="432" mass="44184">MLRRVLPSGIALTVIALAACTSDSEPTDTESGSERFEVTLLAGGGDQEVSEVRAGRGDVRLDGALTSVAAGADGAVWAVSDGVSLLRVDGEGQVSQWTPRLPDGVVEIADIAPAPGGEVYILPRRAPGDLAGEASVYVFTDDGGIEPAFGVPASGDPAADAMPATADGEPAEDARLGRIGDIAVVDNGSIVFVEEIAGAGYEVANLVRRVEDGTLHTVAGLPADAERSDITEGEVHGASFPEVDVAATSVLGQVLIAAGRQGDIVLQTTRSLIEVDEDGALTVRAGSEAGTVTLPRISEHGPLTDPVLSTEAEYRSNLRHAVGPALAVDGGILATTFGGLPDDEDVHQRYLWDVEDGSDRAQEIADAAAEGEDQDLASVYVSDEGQAVTASVFGTGTTMLDDGTIVVAAQDPESGESIMVSFPAAVMDEGEG</sequence>
<name>A0A6L9SE25_9ACTN</name>